<dbReference type="Proteomes" id="UP001519460">
    <property type="component" value="Unassembled WGS sequence"/>
</dbReference>
<comment type="caution">
    <text evidence="2">The sequence shown here is derived from an EMBL/GenBank/DDBJ whole genome shotgun (WGS) entry which is preliminary data.</text>
</comment>
<sequence>MRKIKCPICRALSVQLSRRASCLNPTTVISSAVLRLAALGARNGNIGLVHGTCRPLNLGRVTIGTHRRERQPGEAAGQSPRAPFKKGQADSPEPAAINPPSICCLSTCPYHVFCLYLSLHGRHASLKLAPQSGSVVDLKRGGKRVCEWMLRENGGTFLFSQAHSGGRTLRSGQLARELHVTPARAPVIYCRRSLMGSRGMRFAGRSGLSGPSWVLRFRIT</sequence>
<evidence type="ECO:0000313" key="2">
    <source>
        <dbReference type="EMBL" id="KAK7483120.1"/>
    </source>
</evidence>
<dbReference type="EMBL" id="JACVVK020000232">
    <property type="protein sequence ID" value="KAK7483120.1"/>
    <property type="molecule type" value="Genomic_DNA"/>
</dbReference>
<reference evidence="2 3" key="1">
    <citation type="journal article" date="2023" name="Sci. Data">
        <title>Genome assembly of the Korean intertidal mud-creeper Batillaria attramentaria.</title>
        <authorList>
            <person name="Patra A.K."/>
            <person name="Ho P.T."/>
            <person name="Jun S."/>
            <person name="Lee S.J."/>
            <person name="Kim Y."/>
            <person name="Won Y.J."/>
        </authorList>
    </citation>
    <scope>NUCLEOTIDE SEQUENCE [LARGE SCALE GENOMIC DNA]</scope>
    <source>
        <strain evidence="2">Wonlab-2016</strain>
    </source>
</reference>
<gene>
    <name evidence="2" type="ORF">BaRGS_00025616</name>
</gene>
<proteinExistence type="predicted"/>
<evidence type="ECO:0000256" key="1">
    <source>
        <dbReference type="SAM" id="MobiDB-lite"/>
    </source>
</evidence>
<accession>A0ABD0K7V6</accession>
<evidence type="ECO:0000313" key="3">
    <source>
        <dbReference type="Proteomes" id="UP001519460"/>
    </source>
</evidence>
<keyword evidence="3" id="KW-1185">Reference proteome</keyword>
<feature type="region of interest" description="Disordered" evidence="1">
    <location>
        <begin position="65"/>
        <end position="93"/>
    </location>
</feature>
<organism evidence="2 3">
    <name type="scientific">Batillaria attramentaria</name>
    <dbReference type="NCBI Taxonomy" id="370345"/>
    <lineage>
        <taxon>Eukaryota</taxon>
        <taxon>Metazoa</taxon>
        <taxon>Spiralia</taxon>
        <taxon>Lophotrochozoa</taxon>
        <taxon>Mollusca</taxon>
        <taxon>Gastropoda</taxon>
        <taxon>Caenogastropoda</taxon>
        <taxon>Sorbeoconcha</taxon>
        <taxon>Cerithioidea</taxon>
        <taxon>Batillariidae</taxon>
        <taxon>Batillaria</taxon>
    </lineage>
</organism>
<protein>
    <submittedName>
        <fullName evidence="2">Uncharacterized protein</fullName>
    </submittedName>
</protein>
<name>A0ABD0K7V6_9CAEN</name>
<dbReference type="AlphaFoldDB" id="A0ABD0K7V6"/>